<keyword evidence="4" id="KW-1185">Reference proteome</keyword>
<dbReference type="PANTHER" id="PTHR46769:SF2">
    <property type="entry name" value="FIBROCYSTIN-L ISOFORM 2 PRECURSOR-RELATED"/>
    <property type="match status" value="1"/>
</dbReference>
<gene>
    <name evidence="3" type="ORF">KFL_011520020</name>
</gene>
<dbReference type="Gene3D" id="2.60.40.10">
    <property type="entry name" value="Immunoglobulins"/>
    <property type="match status" value="2"/>
</dbReference>
<keyword evidence="1" id="KW-0732">Signal</keyword>
<dbReference type="InterPro" id="IPR052387">
    <property type="entry name" value="Fibrocystin"/>
</dbReference>
<evidence type="ECO:0000313" key="3">
    <source>
        <dbReference type="EMBL" id="GAQ92816.1"/>
    </source>
</evidence>
<proteinExistence type="predicted"/>
<dbReference type="AlphaFoldDB" id="A0A1Y1IVD0"/>
<evidence type="ECO:0000256" key="1">
    <source>
        <dbReference type="ARBA" id="ARBA00022729"/>
    </source>
</evidence>
<organism evidence="3 4">
    <name type="scientific">Klebsormidium nitens</name>
    <name type="common">Green alga</name>
    <name type="synonym">Ulothrix nitens</name>
    <dbReference type="NCBI Taxonomy" id="105231"/>
    <lineage>
        <taxon>Eukaryota</taxon>
        <taxon>Viridiplantae</taxon>
        <taxon>Streptophyta</taxon>
        <taxon>Klebsormidiophyceae</taxon>
        <taxon>Klebsormidiales</taxon>
        <taxon>Klebsormidiaceae</taxon>
        <taxon>Klebsormidium</taxon>
    </lineage>
</organism>
<accession>A0A1Y1IVD0</accession>
<dbReference type="InterPro" id="IPR002909">
    <property type="entry name" value="IPT_dom"/>
</dbReference>
<dbReference type="Pfam" id="PF01833">
    <property type="entry name" value="TIG"/>
    <property type="match status" value="2"/>
</dbReference>
<feature type="domain" description="IPT/TIG" evidence="2">
    <location>
        <begin position="2"/>
        <end position="89"/>
    </location>
</feature>
<evidence type="ECO:0000259" key="2">
    <source>
        <dbReference type="SMART" id="SM00429"/>
    </source>
</evidence>
<name>A0A1Y1IVD0_KLENI</name>
<dbReference type="EMBL" id="DF238101">
    <property type="protein sequence ID" value="GAQ92816.1"/>
    <property type="molecule type" value="Genomic_DNA"/>
</dbReference>
<dbReference type="InterPro" id="IPR013783">
    <property type="entry name" value="Ig-like_fold"/>
</dbReference>
<dbReference type="CDD" id="cd00603">
    <property type="entry name" value="IPT_PCSR"/>
    <property type="match status" value="1"/>
</dbReference>
<protein>
    <recommendedName>
        <fullName evidence="2">IPT/TIG domain-containing protein</fullName>
    </recommendedName>
</protein>
<reference evidence="3 4" key="1">
    <citation type="journal article" date="2014" name="Nat. Commun.">
        <title>Klebsormidium flaccidum genome reveals primary factors for plant terrestrial adaptation.</title>
        <authorList>
            <person name="Hori K."/>
            <person name="Maruyama F."/>
            <person name="Fujisawa T."/>
            <person name="Togashi T."/>
            <person name="Yamamoto N."/>
            <person name="Seo M."/>
            <person name="Sato S."/>
            <person name="Yamada T."/>
            <person name="Mori H."/>
            <person name="Tajima N."/>
            <person name="Moriyama T."/>
            <person name="Ikeuchi M."/>
            <person name="Watanabe M."/>
            <person name="Wada H."/>
            <person name="Kobayashi K."/>
            <person name="Saito M."/>
            <person name="Masuda T."/>
            <person name="Sasaki-Sekimoto Y."/>
            <person name="Mashiguchi K."/>
            <person name="Awai K."/>
            <person name="Shimojima M."/>
            <person name="Masuda S."/>
            <person name="Iwai M."/>
            <person name="Nobusawa T."/>
            <person name="Narise T."/>
            <person name="Kondo S."/>
            <person name="Saito H."/>
            <person name="Sato R."/>
            <person name="Murakawa M."/>
            <person name="Ihara Y."/>
            <person name="Oshima-Yamada Y."/>
            <person name="Ohtaka K."/>
            <person name="Satoh M."/>
            <person name="Sonobe K."/>
            <person name="Ishii M."/>
            <person name="Ohtani R."/>
            <person name="Kanamori-Sato M."/>
            <person name="Honoki R."/>
            <person name="Miyazaki D."/>
            <person name="Mochizuki H."/>
            <person name="Umetsu J."/>
            <person name="Higashi K."/>
            <person name="Shibata D."/>
            <person name="Kamiya Y."/>
            <person name="Sato N."/>
            <person name="Nakamura Y."/>
            <person name="Tabata S."/>
            <person name="Ida S."/>
            <person name="Kurokawa K."/>
            <person name="Ohta H."/>
        </authorList>
    </citation>
    <scope>NUCLEOTIDE SEQUENCE [LARGE SCALE GENOMIC DNA]</scope>
    <source>
        <strain evidence="3 4">NIES-2285</strain>
    </source>
</reference>
<dbReference type="InterPro" id="IPR014756">
    <property type="entry name" value="Ig_E-set"/>
</dbReference>
<dbReference type="SMART" id="SM00429">
    <property type="entry name" value="IPT"/>
    <property type="match status" value="2"/>
</dbReference>
<evidence type="ECO:0000313" key="4">
    <source>
        <dbReference type="Proteomes" id="UP000054558"/>
    </source>
</evidence>
<feature type="domain" description="IPT/TIG" evidence="2">
    <location>
        <begin position="102"/>
        <end position="183"/>
    </location>
</feature>
<dbReference type="Proteomes" id="UP000054558">
    <property type="component" value="Unassembled WGS sequence"/>
</dbReference>
<dbReference type="PANTHER" id="PTHR46769">
    <property type="entry name" value="POLYCYSTIC KIDNEY AND HEPATIC DISEASE 1 (AUTOSOMAL RECESSIVE)-LIKE 1"/>
    <property type="match status" value="1"/>
</dbReference>
<dbReference type="SUPFAM" id="SSF81296">
    <property type="entry name" value="E set domains"/>
    <property type="match status" value="2"/>
</dbReference>
<sequence length="394" mass="41821">MSRFRPALAPPEGGTTLTITGKGFVTPVPGLYFEASVDGKLCPSVRVESDSVLICTVPPGSGSRLTVAITPVVDISYGSPRAPVVFDIKLPPLVLPGFAYKGPTIERVVPTELPTSGGRLTLHGASLGVGEVSVRASDGVECTVVSAQADRVAVDDVGPGSGSEKHLTLRNRSGLSKAPFSYAAPVVTELHIDGAPDFPTWTRNESFTINGLNFGTHNTADLLRVTVGGIPASARLVAEHTSLLVRVPPGAGGRALVQVSLDGLSSLTNPETSIPYSRPHVLACTKSGAVQRAKSSIPDSSEVIDIFVQAQLARYYKNGIRQAELDLFGKPFSKESAKQATEIWSVLEPKIRRMQNKVNKDILVNSITKAWQAVKKSRGLGVEEDPRTKKRGIS</sequence>